<proteinExistence type="predicted"/>
<comment type="caution">
    <text evidence="2">The sequence shown here is derived from an EMBL/GenBank/DDBJ whole genome shotgun (WGS) entry which is preliminary data.</text>
</comment>
<evidence type="ECO:0000256" key="1">
    <source>
        <dbReference type="SAM" id="Phobius"/>
    </source>
</evidence>
<dbReference type="AlphaFoldDB" id="A0A9K3D9X8"/>
<keyword evidence="1" id="KW-0812">Transmembrane</keyword>
<keyword evidence="3" id="KW-1185">Reference proteome</keyword>
<reference evidence="2 3" key="1">
    <citation type="journal article" date="2018" name="PLoS ONE">
        <title>The draft genome of Kipferlia bialata reveals reductive genome evolution in fornicate parasites.</title>
        <authorList>
            <person name="Tanifuji G."/>
            <person name="Takabayashi S."/>
            <person name="Kume K."/>
            <person name="Takagi M."/>
            <person name="Nakayama T."/>
            <person name="Kamikawa R."/>
            <person name="Inagaki Y."/>
            <person name="Hashimoto T."/>
        </authorList>
    </citation>
    <scope>NUCLEOTIDE SEQUENCE [LARGE SCALE GENOMIC DNA]</scope>
    <source>
        <strain evidence="2">NY0173</strain>
    </source>
</reference>
<feature type="non-terminal residue" evidence="2">
    <location>
        <position position="113"/>
    </location>
</feature>
<gene>
    <name evidence="2" type="ORF">KIPB_014516</name>
</gene>
<keyword evidence="1" id="KW-0472">Membrane</keyword>
<protein>
    <submittedName>
        <fullName evidence="2">Uncharacterized protein</fullName>
    </submittedName>
</protein>
<sequence length="113" mass="11930">MQATQKLYTPLRTGSSKNIGYLMQKAGVNAVVAQAEEGREGEGEGGSTHTMVEGGVSDLVPQAKAEPTPSAGQGVLRLLANPQWLLGQVLTFVGMALLVWSYMLIPISIAQSM</sequence>
<dbReference type="EMBL" id="BDIP01007504">
    <property type="protein sequence ID" value="GIQ91322.1"/>
    <property type="molecule type" value="Genomic_DNA"/>
</dbReference>
<organism evidence="2 3">
    <name type="scientific">Kipferlia bialata</name>
    <dbReference type="NCBI Taxonomy" id="797122"/>
    <lineage>
        <taxon>Eukaryota</taxon>
        <taxon>Metamonada</taxon>
        <taxon>Carpediemonas-like organisms</taxon>
        <taxon>Kipferlia</taxon>
    </lineage>
</organism>
<keyword evidence="1" id="KW-1133">Transmembrane helix</keyword>
<feature type="transmembrane region" description="Helical" evidence="1">
    <location>
        <begin position="84"/>
        <end position="105"/>
    </location>
</feature>
<accession>A0A9K3D9X8</accession>
<name>A0A9K3D9X8_9EUKA</name>
<evidence type="ECO:0000313" key="3">
    <source>
        <dbReference type="Proteomes" id="UP000265618"/>
    </source>
</evidence>
<dbReference type="Proteomes" id="UP000265618">
    <property type="component" value="Unassembled WGS sequence"/>
</dbReference>
<evidence type="ECO:0000313" key="2">
    <source>
        <dbReference type="EMBL" id="GIQ91322.1"/>
    </source>
</evidence>